<dbReference type="EMBL" id="JAEPBG010000003">
    <property type="protein sequence ID" value="MBK4735037.1"/>
    <property type="molecule type" value="Genomic_DNA"/>
</dbReference>
<sequence length="142" mass="16338">MENRMNLSQAAEPSDFDSDRVRRVSSETANSEIDRRTEMRIGRYISEGPQSMRRRIAELDEEWDVERMLQVNASSLALSGLVLGLTVNRKWFALPAVVLPFLLQHGLQGWCPPLPLLRRMGVRTRGEIDREKYALLEALKQE</sequence>
<dbReference type="Gene3D" id="6.10.140.1340">
    <property type="match status" value="1"/>
</dbReference>
<reference evidence="2" key="1">
    <citation type="submission" date="2021-01" db="EMBL/GenBank/DDBJ databases">
        <title>Genome sequence of strain Noviherbaspirillum sp. DKR-6.</title>
        <authorList>
            <person name="Chaudhary D.K."/>
        </authorList>
    </citation>
    <scope>NUCLEOTIDE SEQUENCE</scope>
    <source>
        <strain evidence="2">DKR-6</strain>
    </source>
</reference>
<feature type="compositionally biased region" description="Polar residues" evidence="1">
    <location>
        <begin position="1"/>
        <end position="11"/>
    </location>
</feature>
<proteinExistence type="predicted"/>
<evidence type="ECO:0000313" key="2">
    <source>
        <dbReference type="EMBL" id="MBK4735037.1"/>
    </source>
</evidence>
<name>A0A934SSY1_9BURK</name>
<evidence type="ECO:0000313" key="3">
    <source>
        <dbReference type="Proteomes" id="UP000622890"/>
    </source>
</evidence>
<dbReference type="AlphaFoldDB" id="A0A934SSY1"/>
<protein>
    <recommendedName>
        <fullName evidence="4">DUF2892 domain-containing protein</fullName>
    </recommendedName>
</protein>
<comment type="caution">
    <text evidence="2">The sequence shown here is derived from an EMBL/GenBank/DDBJ whole genome shotgun (WGS) entry which is preliminary data.</text>
</comment>
<accession>A0A934SSY1</accession>
<dbReference type="Proteomes" id="UP000622890">
    <property type="component" value="Unassembled WGS sequence"/>
</dbReference>
<keyword evidence="3" id="KW-1185">Reference proteome</keyword>
<organism evidence="2 3">
    <name type="scientific">Noviherbaspirillum pedocola</name>
    <dbReference type="NCBI Taxonomy" id="2801341"/>
    <lineage>
        <taxon>Bacteria</taxon>
        <taxon>Pseudomonadati</taxon>
        <taxon>Pseudomonadota</taxon>
        <taxon>Betaproteobacteria</taxon>
        <taxon>Burkholderiales</taxon>
        <taxon>Oxalobacteraceae</taxon>
        <taxon>Noviherbaspirillum</taxon>
    </lineage>
</organism>
<gene>
    <name evidence="2" type="ORF">JJB74_10495</name>
</gene>
<evidence type="ECO:0008006" key="4">
    <source>
        <dbReference type="Google" id="ProtNLM"/>
    </source>
</evidence>
<evidence type="ECO:0000256" key="1">
    <source>
        <dbReference type="SAM" id="MobiDB-lite"/>
    </source>
</evidence>
<feature type="region of interest" description="Disordered" evidence="1">
    <location>
        <begin position="1"/>
        <end position="33"/>
    </location>
</feature>